<reference evidence="1" key="1">
    <citation type="submission" date="2019-10" db="EMBL/GenBank/DDBJ databases">
        <authorList>
            <person name="Soares A.E.R."/>
            <person name="Aleixo A."/>
            <person name="Schneider P."/>
            <person name="Miyaki C.Y."/>
            <person name="Schneider M.P."/>
            <person name="Mello C."/>
            <person name="Vasconcelos A.T.R."/>
        </authorList>
    </citation>
    <scope>NUCLEOTIDE SEQUENCE</scope>
    <source>
        <tissue evidence="1">Muscle</tissue>
    </source>
</reference>
<comment type="caution">
    <text evidence="1">The sequence shown here is derived from an EMBL/GenBank/DDBJ whole genome shotgun (WGS) entry which is preliminary data.</text>
</comment>
<dbReference type="Pfam" id="PF10246">
    <property type="entry name" value="MRP-S35"/>
    <property type="match status" value="1"/>
</dbReference>
<dbReference type="PANTHER" id="PTHR13447">
    <property type="entry name" value="MITOCHONDRIAL 28S RIBOSOMAL PROTEIN S28"/>
    <property type="match status" value="1"/>
</dbReference>
<dbReference type="EMBL" id="WHWB01034543">
    <property type="protein sequence ID" value="KAJ7408415.1"/>
    <property type="molecule type" value="Genomic_DNA"/>
</dbReference>
<protein>
    <recommendedName>
        <fullName evidence="3">Mitochondrial ribosomal protein S28</fullName>
    </recommendedName>
</protein>
<proteinExistence type="predicted"/>
<organism evidence="1 2">
    <name type="scientific">Willisornis vidua</name>
    <name type="common">Xingu scale-backed antbird</name>
    <dbReference type="NCBI Taxonomy" id="1566151"/>
    <lineage>
        <taxon>Eukaryota</taxon>
        <taxon>Metazoa</taxon>
        <taxon>Chordata</taxon>
        <taxon>Craniata</taxon>
        <taxon>Vertebrata</taxon>
        <taxon>Euteleostomi</taxon>
        <taxon>Archelosauria</taxon>
        <taxon>Archosauria</taxon>
        <taxon>Dinosauria</taxon>
        <taxon>Saurischia</taxon>
        <taxon>Theropoda</taxon>
        <taxon>Coelurosauria</taxon>
        <taxon>Aves</taxon>
        <taxon>Neognathae</taxon>
        <taxon>Neoaves</taxon>
        <taxon>Telluraves</taxon>
        <taxon>Australaves</taxon>
        <taxon>Passeriformes</taxon>
        <taxon>Thamnophilidae</taxon>
        <taxon>Willisornis</taxon>
    </lineage>
</organism>
<gene>
    <name evidence="1" type="ORF">WISP_121178</name>
</gene>
<evidence type="ECO:0008006" key="3">
    <source>
        <dbReference type="Google" id="ProtNLM"/>
    </source>
</evidence>
<keyword evidence="2" id="KW-1185">Reference proteome</keyword>
<name>A0ABQ9CX71_9PASS</name>
<accession>A0ABQ9CX71</accession>
<dbReference type="PANTHER" id="PTHR13447:SF2">
    <property type="entry name" value="SMALL RIBOSOMAL SUBUNIT PROTEIN BS1M"/>
    <property type="match status" value="1"/>
</dbReference>
<dbReference type="InterPro" id="IPR019375">
    <property type="entry name" value="Ribosomal_bS1m"/>
</dbReference>
<evidence type="ECO:0000313" key="2">
    <source>
        <dbReference type="Proteomes" id="UP001145742"/>
    </source>
</evidence>
<sequence length="162" mass="18230">MQDSGLKKNKFCVHAIFGYNCGVTSQKLESFASMLRRSPLIQMGPAKDKIAIGQIFHIVEDDLYIDFGGKFHCVCKRPEVDGNAKEKNGHFNIQITDDFLRAISSGQKIHIESSDTEIHYTIFIKTLWCYHCVAVRKDSTLKTALGKNAAMKKGVPHLENLK</sequence>
<evidence type="ECO:0000313" key="1">
    <source>
        <dbReference type="EMBL" id="KAJ7408415.1"/>
    </source>
</evidence>
<dbReference type="Proteomes" id="UP001145742">
    <property type="component" value="Unassembled WGS sequence"/>
</dbReference>